<feature type="compositionally biased region" description="Basic and acidic residues" evidence="1">
    <location>
        <begin position="95"/>
        <end position="108"/>
    </location>
</feature>
<feature type="region of interest" description="Disordered" evidence="1">
    <location>
        <begin position="1"/>
        <end position="108"/>
    </location>
</feature>
<reference evidence="3" key="1">
    <citation type="journal article" date="2013" name="Genome Announc.">
        <title>Genome sequence of the basidiomycetous yeast Pseudozyma antarctica T-34, a producer of the glycolipid biosurfactants mannosylerythritol lipids.</title>
        <authorList>
            <person name="Morita T."/>
            <person name="Koike H."/>
            <person name="Koyama Y."/>
            <person name="Hagiwara H."/>
            <person name="Ito E."/>
            <person name="Fukuoka T."/>
            <person name="Imura T."/>
            <person name="Machida M."/>
            <person name="Kitamoto D."/>
        </authorList>
    </citation>
    <scope>NUCLEOTIDE SEQUENCE [LARGE SCALE GENOMIC DNA]</scope>
    <source>
        <strain evidence="3">T-34</strain>
    </source>
</reference>
<feature type="compositionally biased region" description="Polar residues" evidence="1">
    <location>
        <begin position="229"/>
        <end position="241"/>
    </location>
</feature>
<feature type="compositionally biased region" description="Acidic residues" evidence="1">
    <location>
        <begin position="207"/>
        <end position="223"/>
    </location>
</feature>
<feature type="region of interest" description="Disordered" evidence="1">
    <location>
        <begin position="331"/>
        <end position="408"/>
    </location>
</feature>
<name>M9MD95_PSEA3</name>
<feature type="region of interest" description="Disordered" evidence="1">
    <location>
        <begin position="165"/>
        <end position="190"/>
    </location>
</feature>
<protein>
    <submittedName>
        <fullName evidence="2">Uncharacterized protein</fullName>
    </submittedName>
</protein>
<dbReference type="OrthoDB" id="3364608at2759"/>
<feature type="compositionally biased region" description="Basic residues" evidence="1">
    <location>
        <begin position="550"/>
        <end position="560"/>
    </location>
</feature>
<proteinExistence type="predicted"/>
<evidence type="ECO:0000313" key="3">
    <source>
        <dbReference type="Proteomes" id="UP000011976"/>
    </source>
</evidence>
<feature type="compositionally biased region" description="Basic and acidic residues" evidence="1">
    <location>
        <begin position="531"/>
        <end position="543"/>
    </location>
</feature>
<evidence type="ECO:0000313" key="2">
    <source>
        <dbReference type="EMBL" id="GAC74213.1"/>
    </source>
</evidence>
<feature type="compositionally biased region" description="Acidic residues" evidence="1">
    <location>
        <begin position="506"/>
        <end position="519"/>
    </location>
</feature>
<feature type="region of interest" description="Disordered" evidence="1">
    <location>
        <begin position="207"/>
        <end position="258"/>
    </location>
</feature>
<organism evidence="2 3">
    <name type="scientific">Pseudozyma antarctica (strain T-34)</name>
    <name type="common">Yeast</name>
    <name type="synonym">Candida antarctica</name>
    <dbReference type="NCBI Taxonomy" id="1151754"/>
    <lineage>
        <taxon>Eukaryota</taxon>
        <taxon>Fungi</taxon>
        <taxon>Dikarya</taxon>
        <taxon>Basidiomycota</taxon>
        <taxon>Ustilaginomycotina</taxon>
        <taxon>Ustilaginomycetes</taxon>
        <taxon>Ustilaginales</taxon>
        <taxon>Ustilaginaceae</taxon>
        <taxon>Moesziomyces</taxon>
    </lineage>
</organism>
<dbReference type="EMBL" id="DF196776">
    <property type="protein sequence ID" value="GAC74213.1"/>
    <property type="molecule type" value="Genomic_DNA"/>
</dbReference>
<feature type="region of interest" description="Disordered" evidence="1">
    <location>
        <begin position="475"/>
        <end position="560"/>
    </location>
</feature>
<evidence type="ECO:0000256" key="1">
    <source>
        <dbReference type="SAM" id="MobiDB-lite"/>
    </source>
</evidence>
<dbReference type="Proteomes" id="UP000011976">
    <property type="component" value="Unassembled WGS sequence"/>
</dbReference>
<feature type="compositionally biased region" description="Basic and acidic residues" evidence="1">
    <location>
        <begin position="165"/>
        <end position="174"/>
    </location>
</feature>
<feature type="compositionally biased region" description="Basic and acidic residues" evidence="1">
    <location>
        <begin position="58"/>
        <end position="77"/>
    </location>
</feature>
<accession>M9MD95</accession>
<dbReference type="AlphaFoldDB" id="M9MD95"/>
<sequence>MSIQRGLISPPVSGRTHKASQPRLGDVHRGLSAADMFGRPSDHDAASMHHHRHGQSHTFEHAHLDHPIQSPEKKLKQDPLGVPGAVRPPTPPMSRDVRHDDKVQPHHDDHLRHRASSEGDHWAAPASSIALAHVTSATLAVDDAHHADQRFGMLTKGVAFESDDDHNPFLDRRPARPTLPSSSEVSKAIGPVAGSSHAAYAAYDEYDSDQDAEGSVHDEDEDEHGFGLSANTTPRASSTRAITPPRRTQAPTDRAGYRPARPLSAHVRVDNEDVSSVIPIRDTPMNPFLAGGPADNGFCGPRGHEARRRAQQIPGKERGKITYVFRGQKVTYADPEYDSDDDDSDDDDEQRARTNTFNPHHNPDRPPRLQPRLLFPPTHPSVSTAAASGSRPRATHPYAQAAATKTRSSYLPFADLGEGEGQDEGSKGGGLFAAQIAAQGKQTSTVAATQEAATGSQIRIDNRHAARAALLARLDQTNWSDDDENDDRQRADRRRGARDSSHDTAEDQDEEQDDDEQVEVESHLLARTAKRGSDELQRGHQDSLDAMGRPLKRSRASYAY</sequence>
<gene>
    <name evidence="2" type="ORF">PANT_10c00056</name>
</gene>
<feature type="compositionally biased region" description="Acidic residues" evidence="1">
    <location>
        <begin position="335"/>
        <end position="349"/>
    </location>
</feature>